<dbReference type="Proteomes" id="UP001234297">
    <property type="component" value="Chromosome 9"/>
</dbReference>
<comment type="caution">
    <text evidence="1">The sequence shown here is derived from an EMBL/GenBank/DDBJ whole genome shotgun (WGS) entry which is preliminary data.</text>
</comment>
<sequence length="80" mass="8609">MAAAKTFLLMFLLSVSLSLIPYETSAARVLLEVKDKAPVYITPGALAPTGIPHTRPGKPYNPKCRDTYCRGRDLGPPPGP</sequence>
<gene>
    <name evidence="1" type="ORF">MRB53_029615</name>
</gene>
<evidence type="ECO:0000313" key="2">
    <source>
        <dbReference type="Proteomes" id="UP001234297"/>
    </source>
</evidence>
<dbReference type="EMBL" id="CM056817">
    <property type="protein sequence ID" value="KAJ8621086.1"/>
    <property type="molecule type" value="Genomic_DNA"/>
</dbReference>
<protein>
    <submittedName>
        <fullName evidence="1">Uncharacterized protein</fullName>
    </submittedName>
</protein>
<proteinExistence type="predicted"/>
<keyword evidence="2" id="KW-1185">Reference proteome</keyword>
<evidence type="ECO:0000313" key="1">
    <source>
        <dbReference type="EMBL" id="KAJ8621086.1"/>
    </source>
</evidence>
<organism evidence="1 2">
    <name type="scientific">Persea americana</name>
    <name type="common">Avocado</name>
    <dbReference type="NCBI Taxonomy" id="3435"/>
    <lineage>
        <taxon>Eukaryota</taxon>
        <taxon>Viridiplantae</taxon>
        <taxon>Streptophyta</taxon>
        <taxon>Embryophyta</taxon>
        <taxon>Tracheophyta</taxon>
        <taxon>Spermatophyta</taxon>
        <taxon>Magnoliopsida</taxon>
        <taxon>Magnoliidae</taxon>
        <taxon>Laurales</taxon>
        <taxon>Lauraceae</taxon>
        <taxon>Persea</taxon>
    </lineage>
</organism>
<accession>A0ACC2KIW7</accession>
<name>A0ACC2KIW7_PERAE</name>
<reference evidence="1 2" key="1">
    <citation type="journal article" date="2022" name="Hortic Res">
        <title>A haplotype resolved chromosomal level avocado genome allows analysis of novel avocado genes.</title>
        <authorList>
            <person name="Nath O."/>
            <person name="Fletcher S.J."/>
            <person name="Hayward A."/>
            <person name="Shaw L.M."/>
            <person name="Masouleh A.K."/>
            <person name="Furtado A."/>
            <person name="Henry R.J."/>
            <person name="Mitter N."/>
        </authorList>
    </citation>
    <scope>NUCLEOTIDE SEQUENCE [LARGE SCALE GENOMIC DNA]</scope>
    <source>
        <strain evidence="2">cv. Hass</strain>
    </source>
</reference>